<reference evidence="3 4" key="1">
    <citation type="submission" date="2016-06" db="EMBL/GenBank/DDBJ databases">
        <authorList>
            <person name="Olsen C.W."/>
            <person name="Carey S."/>
            <person name="Hinshaw L."/>
            <person name="Karasin A.I."/>
        </authorList>
    </citation>
    <scope>NUCLEOTIDE SEQUENCE [LARGE SCALE GENOMIC DNA]</scope>
    <source>
        <strain evidence="3 4">LZ-22</strain>
    </source>
</reference>
<feature type="compositionally biased region" description="Low complexity" evidence="1">
    <location>
        <begin position="152"/>
        <end position="189"/>
    </location>
</feature>
<evidence type="ECO:0000313" key="3">
    <source>
        <dbReference type="EMBL" id="SDB89059.1"/>
    </source>
</evidence>
<keyword evidence="2" id="KW-0472">Membrane</keyword>
<name>A0A1G6H453_9ACTN</name>
<keyword evidence="2" id="KW-0812">Transmembrane</keyword>
<dbReference type="Proteomes" id="UP000199086">
    <property type="component" value="Unassembled WGS sequence"/>
</dbReference>
<dbReference type="RefSeq" id="WP_092610743.1">
    <property type="nucleotide sequence ID" value="NZ_FMYF01000006.1"/>
</dbReference>
<feature type="transmembrane region" description="Helical" evidence="2">
    <location>
        <begin position="121"/>
        <end position="145"/>
    </location>
</feature>
<feature type="compositionally biased region" description="Low complexity" evidence="1">
    <location>
        <begin position="196"/>
        <end position="218"/>
    </location>
</feature>
<feature type="transmembrane region" description="Helical" evidence="2">
    <location>
        <begin position="86"/>
        <end position="109"/>
    </location>
</feature>
<proteinExistence type="predicted"/>
<feature type="compositionally biased region" description="Low complexity" evidence="1">
    <location>
        <begin position="241"/>
        <end position="256"/>
    </location>
</feature>
<keyword evidence="4" id="KW-1185">Reference proteome</keyword>
<organism evidence="3 4">
    <name type="scientific">Raineyella antarctica</name>
    <dbReference type="NCBI Taxonomy" id="1577474"/>
    <lineage>
        <taxon>Bacteria</taxon>
        <taxon>Bacillati</taxon>
        <taxon>Actinomycetota</taxon>
        <taxon>Actinomycetes</taxon>
        <taxon>Propionibacteriales</taxon>
        <taxon>Propionibacteriaceae</taxon>
        <taxon>Raineyella</taxon>
    </lineage>
</organism>
<evidence type="ECO:0000256" key="2">
    <source>
        <dbReference type="SAM" id="Phobius"/>
    </source>
</evidence>
<feature type="transmembrane region" description="Helical" evidence="2">
    <location>
        <begin position="18"/>
        <end position="36"/>
    </location>
</feature>
<gene>
    <name evidence="3" type="ORF">GA0111570_106174</name>
</gene>
<evidence type="ECO:0000256" key="1">
    <source>
        <dbReference type="SAM" id="MobiDB-lite"/>
    </source>
</evidence>
<dbReference type="EMBL" id="FMYF01000006">
    <property type="protein sequence ID" value="SDB89059.1"/>
    <property type="molecule type" value="Genomic_DNA"/>
</dbReference>
<evidence type="ECO:0000313" key="4">
    <source>
        <dbReference type="Proteomes" id="UP000199086"/>
    </source>
</evidence>
<feature type="transmembrane region" description="Helical" evidence="2">
    <location>
        <begin position="56"/>
        <end position="74"/>
    </location>
</feature>
<sequence>MPDVLTEVRKRRGPFTRIVIGLVVAWLVLGAVRIGFAIQGGLGPLEAAGRHAQDFVSVPVLLVLLLFVVADVWVRPRLENAPALAVAATWAASVAVAVSIGVGIAGLWAPQLRGPDRAIEVADIIVSSVVPVLLCVALGTVTGAARRASAQAGRAVESSADAPAVTAGAEAEQASAAGSAGAAVDGSAPTWAPDEASGAAWTTAADAARGSGAAWGDDSTPFGWEPSTSRPGLEQGPAGPPAAGSAPAGGPTGPTTPNRPSAAPGQLDRGLWEGSGRDKD</sequence>
<keyword evidence="2" id="KW-1133">Transmembrane helix</keyword>
<dbReference type="AlphaFoldDB" id="A0A1G6H453"/>
<feature type="region of interest" description="Disordered" evidence="1">
    <location>
        <begin position="152"/>
        <end position="280"/>
    </location>
</feature>
<accession>A0A1G6H453</accession>
<dbReference type="STRING" id="1577474.GA0111570_106174"/>
<protein>
    <submittedName>
        <fullName evidence="3">Uncharacterized protein</fullName>
    </submittedName>
</protein>